<dbReference type="Gene3D" id="3.40.630.10">
    <property type="entry name" value="Zn peptidases"/>
    <property type="match status" value="1"/>
</dbReference>
<sequence length="487" mass="53183">MVSSSLICWVLVLIYTSTFLNSNIAYGLTPSSTNDLDCSSCNFFESTSGSCSSFVGETSDDREHVHDQYTTQGKNKSNSVYSCPSSSLLPETTSILSMAKDPAMVNWIKSIRRRIHEYPELAYEEFETSRLIRAELDRIGVRYRFPLAKTGIRASIGTGNPPFVAVRADMDALPIQESVEWQHKSKVAGKMHACGHDAHVAMLLGAAKILKARENHLKGTVILIFQPAEEAGNGAKRMIEDGALENVEAIFAAHVSTELPTSVIGSRSGPLLAGCGFFRAVITGKEGHAANPHHSVDAISAASAAVISLQNLVAREANPMDSQVVSVASFNGGDNLNVIPESAVLGGTFRAFSNTSFYRLRKRIEEVIKGQARVYKCLAEVDFFEGESFYPPTVNDDVMNEHVRNVAVGMLGSKNFRVVPPMMGAEDFSFYSQVIPAAFFFIGVMSEQLGSIHSGHSPYFMIDEEALPIGAAMHAEIAERYLSERYR</sequence>
<evidence type="ECO:0000256" key="4">
    <source>
        <dbReference type="SAM" id="SignalP"/>
    </source>
</evidence>
<dbReference type="FunFam" id="3.30.70.360:FF:000001">
    <property type="entry name" value="N-acetyldiaminopimelate deacetylase"/>
    <property type="match status" value="1"/>
</dbReference>
<feature type="chain" id="PRO_5041465334" description="Peptidase M20 dimerisation domain-containing protein" evidence="4">
    <location>
        <begin position="23"/>
        <end position="487"/>
    </location>
</feature>
<dbReference type="GO" id="GO:0009694">
    <property type="term" value="P:jasmonic acid metabolic process"/>
    <property type="evidence" value="ECO:0007669"/>
    <property type="project" value="TreeGrafter"/>
</dbReference>
<keyword evidence="2 4" id="KW-0732">Signal</keyword>
<feature type="domain" description="Peptidase M20 dimerisation" evidence="5">
    <location>
        <begin position="278"/>
        <end position="373"/>
    </location>
</feature>
<evidence type="ECO:0000256" key="3">
    <source>
        <dbReference type="ARBA" id="ARBA00022801"/>
    </source>
</evidence>
<dbReference type="InterPro" id="IPR036264">
    <property type="entry name" value="Bact_exopeptidase_dim_dom"/>
</dbReference>
<evidence type="ECO:0000256" key="2">
    <source>
        <dbReference type="ARBA" id="ARBA00022729"/>
    </source>
</evidence>
<dbReference type="CDD" id="cd08017">
    <property type="entry name" value="M20_IAA_Hyd"/>
    <property type="match status" value="1"/>
</dbReference>
<comment type="similarity">
    <text evidence="1">Belongs to the peptidase M20 family.</text>
</comment>
<comment type="caution">
    <text evidence="6">The sequence shown here is derived from an EMBL/GenBank/DDBJ whole genome shotgun (WGS) entry which is preliminary data.</text>
</comment>
<evidence type="ECO:0000259" key="5">
    <source>
        <dbReference type="Pfam" id="PF07687"/>
    </source>
</evidence>
<organism evidence="6 7">
    <name type="scientific">Papaver nudicaule</name>
    <name type="common">Iceland poppy</name>
    <dbReference type="NCBI Taxonomy" id="74823"/>
    <lineage>
        <taxon>Eukaryota</taxon>
        <taxon>Viridiplantae</taxon>
        <taxon>Streptophyta</taxon>
        <taxon>Embryophyta</taxon>
        <taxon>Tracheophyta</taxon>
        <taxon>Spermatophyta</taxon>
        <taxon>Magnoliopsida</taxon>
        <taxon>Ranunculales</taxon>
        <taxon>Papaveraceae</taxon>
        <taxon>Papaveroideae</taxon>
        <taxon>Papaver</taxon>
    </lineage>
</organism>
<dbReference type="GO" id="GO:0009850">
    <property type="term" value="P:auxin metabolic process"/>
    <property type="evidence" value="ECO:0007669"/>
    <property type="project" value="InterPro"/>
</dbReference>
<keyword evidence="7" id="KW-1185">Reference proteome</keyword>
<dbReference type="InterPro" id="IPR011650">
    <property type="entry name" value="Peptidase_M20_dimer"/>
</dbReference>
<dbReference type="Proteomes" id="UP001177140">
    <property type="component" value="Unassembled WGS sequence"/>
</dbReference>
<dbReference type="AlphaFoldDB" id="A0AA41VU12"/>
<dbReference type="InterPro" id="IPR044757">
    <property type="entry name" value="ILR1-like_Hyd"/>
</dbReference>
<dbReference type="PANTHER" id="PTHR11014">
    <property type="entry name" value="PEPTIDASE M20 FAMILY MEMBER"/>
    <property type="match status" value="1"/>
</dbReference>
<dbReference type="SUPFAM" id="SSF55031">
    <property type="entry name" value="Bacterial exopeptidase dimerisation domain"/>
    <property type="match status" value="1"/>
</dbReference>
<protein>
    <recommendedName>
        <fullName evidence="5">Peptidase M20 dimerisation domain-containing protein</fullName>
    </recommendedName>
</protein>
<name>A0AA41VU12_PAPNU</name>
<accession>A0AA41VU12</accession>
<keyword evidence="3" id="KW-0378">Hydrolase</keyword>
<dbReference type="EMBL" id="JAJJMA010293512">
    <property type="protein sequence ID" value="MCL7047496.1"/>
    <property type="molecule type" value="Genomic_DNA"/>
</dbReference>
<evidence type="ECO:0000313" key="6">
    <source>
        <dbReference type="EMBL" id="MCL7047496.1"/>
    </source>
</evidence>
<dbReference type="InterPro" id="IPR017439">
    <property type="entry name" value="Amidohydrolase"/>
</dbReference>
<dbReference type="NCBIfam" id="TIGR01891">
    <property type="entry name" value="amidohydrolases"/>
    <property type="match status" value="1"/>
</dbReference>
<dbReference type="Pfam" id="PF07687">
    <property type="entry name" value="M20_dimer"/>
    <property type="match status" value="1"/>
</dbReference>
<evidence type="ECO:0000256" key="1">
    <source>
        <dbReference type="ARBA" id="ARBA00006153"/>
    </source>
</evidence>
<dbReference type="InterPro" id="IPR002933">
    <property type="entry name" value="Peptidase_M20"/>
</dbReference>
<dbReference type="GO" id="GO:0016787">
    <property type="term" value="F:hydrolase activity"/>
    <property type="evidence" value="ECO:0007669"/>
    <property type="project" value="UniProtKB-KW"/>
</dbReference>
<dbReference type="Pfam" id="PF01546">
    <property type="entry name" value="Peptidase_M20"/>
    <property type="match status" value="1"/>
</dbReference>
<dbReference type="SUPFAM" id="SSF53187">
    <property type="entry name" value="Zn-dependent exopeptidases"/>
    <property type="match status" value="1"/>
</dbReference>
<evidence type="ECO:0000313" key="7">
    <source>
        <dbReference type="Proteomes" id="UP001177140"/>
    </source>
</evidence>
<feature type="signal peptide" evidence="4">
    <location>
        <begin position="1"/>
        <end position="22"/>
    </location>
</feature>
<dbReference type="Gene3D" id="3.30.70.360">
    <property type="match status" value="1"/>
</dbReference>
<gene>
    <name evidence="6" type="ORF">MKW94_011267</name>
</gene>
<proteinExistence type="inferred from homology"/>
<reference evidence="6" key="1">
    <citation type="submission" date="2022-03" db="EMBL/GenBank/DDBJ databases">
        <title>A functionally conserved STORR gene fusion in Papaver species that diverged 16.8 million years ago.</title>
        <authorList>
            <person name="Catania T."/>
        </authorList>
    </citation>
    <scope>NUCLEOTIDE SEQUENCE</scope>
    <source>
        <strain evidence="6">S-191538</strain>
    </source>
</reference>
<dbReference type="PANTHER" id="PTHR11014:SF62">
    <property type="entry name" value="IAA-AMINO ACID HYDROLASE ILR1-LIKE 6"/>
    <property type="match status" value="1"/>
</dbReference>